<evidence type="ECO:0000313" key="2">
    <source>
        <dbReference type="EMBL" id="KAF8409125.1"/>
    </source>
</evidence>
<dbReference type="OrthoDB" id="1897577at2759"/>
<name>A0A834ZNY1_TETSI</name>
<evidence type="ECO:0000313" key="3">
    <source>
        <dbReference type="Proteomes" id="UP000655225"/>
    </source>
</evidence>
<dbReference type="Gene3D" id="3.80.10.10">
    <property type="entry name" value="Ribonuclease Inhibitor"/>
    <property type="match status" value="1"/>
</dbReference>
<dbReference type="InterPro" id="IPR032675">
    <property type="entry name" value="LRR_dom_sf"/>
</dbReference>
<comment type="caution">
    <text evidence="2">The sequence shown here is derived from an EMBL/GenBank/DDBJ whole genome shotgun (WGS) entry which is preliminary data.</text>
</comment>
<organism evidence="2 3">
    <name type="scientific">Tetracentron sinense</name>
    <name type="common">Spur-leaf</name>
    <dbReference type="NCBI Taxonomy" id="13715"/>
    <lineage>
        <taxon>Eukaryota</taxon>
        <taxon>Viridiplantae</taxon>
        <taxon>Streptophyta</taxon>
        <taxon>Embryophyta</taxon>
        <taxon>Tracheophyta</taxon>
        <taxon>Spermatophyta</taxon>
        <taxon>Magnoliopsida</taxon>
        <taxon>Trochodendrales</taxon>
        <taxon>Trochodendraceae</taxon>
        <taxon>Tetracentron</taxon>
    </lineage>
</organism>
<feature type="signal peptide" evidence="1">
    <location>
        <begin position="1"/>
        <end position="23"/>
    </location>
</feature>
<reference evidence="2 3" key="1">
    <citation type="submission" date="2020-04" db="EMBL/GenBank/DDBJ databases">
        <title>Plant Genome Project.</title>
        <authorList>
            <person name="Zhang R.-G."/>
        </authorList>
    </citation>
    <scope>NUCLEOTIDE SEQUENCE [LARGE SCALE GENOMIC DNA]</scope>
    <source>
        <strain evidence="2">YNK0</strain>
        <tissue evidence="2">Leaf</tissue>
    </source>
</reference>
<proteinExistence type="predicted"/>
<dbReference type="EMBL" id="JABCRI010000003">
    <property type="protein sequence ID" value="KAF8409125.1"/>
    <property type="molecule type" value="Genomic_DNA"/>
</dbReference>
<protein>
    <submittedName>
        <fullName evidence="2">Uncharacterized protein</fullName>
    </submittedName>
</protein>
<dbReference type="PROSITE" id="PS51257">
    <property type="entry name" value="PROKAR_LIPOPROTEIN"/>
    <property type="match status" value="1"/>
</dbReference>
<accession>A0A834ZNY1</accession>
<feature type="chain" id="PRO_5032870775" evidence="1">
    <location>
        <begin position="24"/>
        <end position="175"/>
    </location>
</feature>
<sequence>MFFGRVLLVWVIGFSCLFSFAFGATILPDDEEEVLRQIAKKLGKTNWKFSVDPCSRQGGWVSPSPNPNDKLPNGVTCNCSLVNSTGCHVASIHLKSLSLPGVLSPELAQLPYLREIGVTAAPFLEINYRVRFQKNLETSPLLYLWSSSPIGFREFFLQSLGICPTLRDCKAFPCF</sequence>
<dbReference type="Proteomes" id="UP000655225">
    <property type="component" value="Unassembled WGS sequence"/>
</dbReference>
<gene>
    <name evidence="2" type="ORF">HHK36_005198</name>
</gene>
<evidence type="ECO:0000256" key="1">
    <source>
        <dbReference type="SAM" id="SignalP"/>
    </source>
</evidence>
<keyword evidence="1" id="KW-0732">Signal</keyword>
<dbReference type="AlphaFoldDB" id="A0A834ZNY1"/>
<keyword evidence="3" id="KW-1185">Reference proteome</keyword>